<feature type="transmembrane region" description="Helical" evidence="5">
    <location>
        <begin position="248"/>
        <end position="272"/>
    </location>
</feature>
<feature type="transmembrane region" description="Helical" evidence="5">
    <location>
        <begin position="219"/>
        <end position="236"/>
    </location>
</feature>
<sequence>MVSDRNLVLYACISKGNTVLAEFSSGDLDLQTKALRCLEKAPDYHITYTHTVREKIYSFLMEDPFVYFAIVNEEFGNLQSFQFLDCVKQAFSKILEMKDVKRFEILTSHCFHEEFIPIFRSLMGYECKSDEFQSSIMSAGDLCNDSHNSRSKHSENLRKKKISGEMDDERSEFPAENKVDLSCDDDVNLTREFSTSLLKSGSYMRNNGYLHAKKMWRRHVWTVLLIDLMICCVLFGESTDSDSDGASAAGGVGDVFSMLVLAFYIFAVAISWSQSDQSIHWLSSFQKIKCCNGATHGNPETNLGRLFLGWTGAYSKGFFIALLNWYLSLLRIPKATTKVQSGKKETLSDVNAGQKGRSSVEGGMNMKLKSMLL</sequence>
<evidence type="ECO:0000256" key="4">
    <source>
        <dbReference type="SAM" id="MobiDB-lite"/>
    </source>
</evidence>
<gene>
    <name evidence="7" type="ORF">C5167_020764</name>
</gene>
<reference evidence="7 8" key="1">
    <citation type="journal article" date="2018" name="Science">
        <title>The opium poppy genome and morphinan production.</title>
        <authorList>
            <person name="Guo L."/>
            <person name="Winzer T."/>
            <person name="Yang X."/>
            <person name="Li Y."/>
            <person name="Ning Z."/>
            <person name="He Z."/>
            <person name="Teodor R."/>
            <person name="Lu Y."/>
            <person name="Bowser T.A."/>
            <person name="Graham I.A."/>
            <person name="Ye K."/>
        </authorList>
    </citation>
    <scope>NUCLEOTIDE SEQUENCE [LARGE SCALE GENOMIC DNA]</scope>
    <source>
        <strain evidence="8">cv. HN1</strain>
        <tissue evidence="7">Leaves</tissue>
    </source>
</reference>
<dbReference type="InterPro" id="IPR044783">
    <property type="entry name" value="PHYL"/>
</dbReference>
<keyword evidence="5" id="KW-1133">Transmembrane helix</keyword>
<feature type="domain" description="Longin" evidence="6">
    <location>
        <begin position="7"/>
        <end position="119"/>
    </location>
</feature>
<evidence type="ECO:0000256" key="3">
    <source>
        <dbReference type="ARBA" id="ARBA00023136"/>
    </source>
</evidence>
<dbReference type="PANTHER" id="PTHR47461">
    <property type="entry name" value="PHYTOLONGIN PHYL1.2"/>
    <property type="match status" value="1"/>
</dbReference>
<proteinExistence type="inferred from homology"/>
<evidence type="ECO:0000313" key="8">
    <source>
        <dbReference type="Proteomes" id="UP000316621"/>
    </source>
</evidence>
<dbReference type="Proteomes" id="UP000316621">
    <property type="component" value="Chromosome 2"/>
</dbReference>
<evidence type="ECO:0000256" key="2">
    <source>
        <dbReference type="ARBA" id="ARBA00008025"/>
    </source>
</evidence>
<keyword evidence="3 5" id="KW-0472">Membrane</keyword>
<evidence type="ECO:0000256" key="5">
    <source>
        <dbReference type="SAM" id="Phobius"/>
    </source>
</evidence>
<name>A0A4Y7IXW5_PAPSO</name>
<dbReference type="PANTHER" id="PTHR47461:SF3">
    <property type="entry name" value="PHYTOLONGIN PHYL2.2"/>
    <property type="match status" value="1"/>
</dbReference>
<comment type="subcellular location">
    <subcellularLocation>
        <location evidence="1">Membrane</location>
    </subcellularLocation>
</comment>
<dbReference type="EMBL" id="CM010716">
    <property type="protein sequence ID" value="RZC52338.1"/>
    <property type="molecule type" value="Genomic_DNA"/>
</dbReference>
<organism evidence="7 8">
    <name type="scientific">Papaver somniferum</name>
    <name type="common">Opium poppy</name>
    <dbReference type="NCBI Taxonomy" id="3469"/>
    <lineage>
        <taxon>Eukaryota</taxon>
        <taxon>Viridiplantae</taxon>
        <taxon>Streptophyta</taxon>
        <taxon>Embryophyta</taxon>
        <taxon>Tracheophyta</taxon>
        <taxon>Spermatophyta</taxon>
        <taxon>Magnoliopsida</taxon>
        <taxon>Ranunculales</taxon>
        <taxon>Papaveraceae</taxon>
        <taxon>Papaveroideae</taxon>
        <taxon>Papaver</taxon>
    </lineage>
</organism>
<evidence type="ECO:0000313" key="7">
    <source>
        <dbReference type="EMBL" id="RZC52338.1"/>
    </source>
</evidence>
<dbReference type="CDD" id="cd14824">
    <property type="entry name" value="Longin"/>
    <property type="match status" value="1"/>
</dbReference>
<evidence type="ECO:0000256" key="1">
    <source>
        <dbReference type="ARBA" id="ARBA00004370"/>
    </source>
</evidence>
<keyword evidence="8" id="KW-1185">Reference proteome</keyword>
<keyword evidence="5" id="KW-0812">Transmembrane</keyword>
<comment type="similarity">
    <text evidence="2">Belongs to the synaptobrevin family.</text>
</comment>
<protein>
    <recommendedName>
        <fullName evidence="6">Longin domain-containing protein</fullName>
    </recommendedName>
</protein>
<accession>A0A4Y7IXW5</accession>
<evidence type="ECO:0000259" key="6">
    <source>
        <dbReference type="PROSITE" id="PS50859"/>
    </source>
</evidence>
<dbReference type="SUPFAM" id="SSF64356">
    <property type="entry name" value="SNARE-like"/>
    <property type="match status" value="1"/>
</dbReference>
<dbReference type="AlphaFoldDB" id="A0A4Y7IXW5"/>
<dbReference type="GO" id="GO:0016020">
    <property type="term" value="C:membrane"/>
    <property type="evidence" value="ECO:0007669"/>
    <property type="project" value="UniProtKB-SubCell"/>
</dbReference>
<feature type="region of interest" description="Disordered" evidence="4">
    <location>
        <begin position="146"/>
        <end position="173"/>
    </location>
</feature>
<dbReference type="InterPro" id="IPR010908">
    <property type="entry name" value="Longin_dom"/>
</dbReference>
<dbReference type="Gene3D" id="3.30.450.50">
    <property type="entry name" value="Longin domain"/>
    <property type="match status" value="1"/>
</dbReference>
<dbReference type="Gramene" id="RZC52338">
    <property type="protein sequence ID" value="RZC52338"/>
    <property type="gene ID" value="C5167_020764"/>
</dbReference>
<dbReference type="PROSITE" id="PS50859">
    <property type="entry name" value="LONGIN"/>
    <property type="match status" value="1"/>
</dbReference>
<dbReference type="InterPro" id="IPR011012">
    <property type="entry name" value="Longin-like_dom_sf"/>
</dbReference>